<sequence>MNNPLIRIVLFALLLLFLIYPFGALSGIMLFLIGAVFLWTVWGIVEAIAGTTSDDRS</sequence>
<evidence type="ECO:0000313" key="3">
    <source>
        <dbReference type="Proteomes" id="UP001576784"/>
    </source>
</evidence>
<dbReference type="RefSeq" id="WP_413263705.1">
    <property type="nucleotide sequence ID" value="NZ_JBHFNR010000098.1"/>
</dbReference>
<keyword evidence="3" id="KW-1185">Reference proteome</keyword>
<organism evidence="2 3">
    <name type="scientific">Floridaenema flaviceps BLCC-F50</name>
    <dbReference type="NCBI Taxonomy" id="3153642"/>
    <lineage>
        <taxon>Bacteria</taxon>
        <taxon>Bacillati</taxon>
        <taxon>Cyanobacteriota</taxon>
        <taxon>Cyanophyceae</taxon>
        <taxon>Oscillatoriophycideae</taxon>
        <taxon>Aerosakkonematales</taxon>
        <taxon>Aerosakkonemataceae</taxon>
        <taxon>Floridanema</taxon>
        <taxon>Floridanema flaviceps</taxon>
    </lineage>
</organism>
<keyword evidence="1" id="KW-1133">Transmembrane helix</keyword>
<name>A0ABV4XQR5_9CYAN</name>
<dbReference type="EMBL" id="JBHFNR010000098">
    <property type="protein sequence ID" value="MFB2894053.1"/>
    <property type="molecule type" value="Genomic_DNA"/>
</dbReference>
<evidence type="ECO:0000256" key="1">
    <source>
        <dbReference type="SAM" id="Phobius"/>
    </source>
</evidence>
<reference evidence="2 3" key="1">
    <citation type="submission" date="2024-09" db="EMBL/GenBank/DDBJ databases">
        <title>Floridaenema gen nov. (Aerosakkonemataceae, Aerosakkonematales ord. nov., Cyanobacteria) from benthic tropical and subtropical fresh waters, with the description of four new species.</title>
        <authorList>
            <person name="Moretto J.A."/>
            <person name="Berthold D.E."/>
            <person name="Lefler F.W."/>
            <person name="Huang I.-S."/>
            <person name="Laughinghouse H. IV."/>
        </authorList>
    </citation>
    <scope>NUCLEOTIDE SEQUENCE [LARGE SCALE GENOMIC DNA]</scope>
    <source>
        <strain evidence="2 3">BLCC-F50</strain>
    </source>
</reference>
<dbReference type="Proteomes" id="UP001576784">
    <property type="component" value="Unassembled WGS sequence"/>
</dbReference>
<evidence type="ECO:0000313" key="2">
    <source>
        <dbReference type="EMBL" id="MFB2894053.1"/>
    </source>
</evidence>
<proteinExistence type="predicted"/>
<feature type="transmembrane region" description="Helical" evidence="1">
    <location>
        <begin position="5"/>
        <end position="22"/>
    </location>
</feature>
<feature type="transmembrane region" description="Helical" evidence="1">
    <location>
        <begin position="28"/>
        <end position="49"/>
    </location>
</feature>
<keyword evidence="1" id="KW-0472">Membrane</keyword>
<protein>
    <submittedName>
        <fullName evidence="2">Uncharacterized protein</fullName>
    </submittedName>
</protein>
<accession>A0ABV4XQR5</accession>
<keyword evidence="1" id="KW-0812">Transmembrane</keyword>
<gene>
    <name evidence="2" type="ORF">ACE1CI_14175</name>
</gene>
<comment type="caution">
    <text evidence="2">The sequence shown here is derived from an EMBL/GenBank/DDBJ whole genome shotgun (WGS) entry which is preliminary data.</text>
</comment>